<accession>A0ABQ3N7T0</accession>
<evidence type="ECO:0008006" key="3">
    <source>
        <dbReference type="Google" id="ProtNLM"/>
    </source>
</evidence>
<dbReference type="EMBL" id="BNDS01000013">
    <property type="protein sequence ID" value="GHH99573.1"/>
    <property type="molecule type" value="Genomic_DNA"/>
</dbReference>
<dbReference type="RefSeq" id="WP_191274357.1">
    <property type="nucleotide sequence ID" value="NZ_BNDS01000013.1"/>
</dbReference>
<reference evidence="1 2" key="1">
    <citation type="journal article" date="2022" name="Int. J. Syst. Evol. Microbiol.">
        <title>Neobacillus kokaensis sp. nov., isolated from soil.</title>
        <authorList>
            <person name="Yuki K."/>
            <person name="Matsubara H."/>
            <person name="Yamaguchi S."/>
        </authorList>
    </citation>
    <scope>NUCLEOTIDE SEQUENCE [LARGE SCALE GENOMIC DNA]</scope>
    <source>
        <strain evidence="1 2">LOB 377</strain>
    </source>
</reference>
<dbReference type="SUPFAM" id="SSF56059">
    <property type="entry name" value="Glutathione synthetase ATP-binding domain-like"/>
    <property type="match status" value="1"/>
</dbReference>
<name>A0ABQ3N7T0_9BACI</name>
<evidence type="ECO:0000313" key="1">
    <source>
        <dbReference type="EMBL" id="GHH99573.1"/>
    </source>
</evidence>
<organism evidence="1 2">
    <name type="scientific">Neobacillus kokaensis</name>
    <dbReference type="NCBI Taxonomy" id="2759023"/>
    <lineage>
        <taxon>Bacteria</taxon>
        <taxon>Bacillati</taxon>
        <taxon>Bacillota</taxon>
        <taxon>Bacilli</taxon>
        <taxon>Bacillales</taxon>
        <taxon>Bacillaceae</taxon>
        <taxon>Neobacillus</taxon>
    </lineage>
</organism>
<gene>
    <name evidence="1" type="ORF">AM1BK_31160</name>
</gene>
<dbReference type="Pfam" id="PF14398">
    <property type="entry name" value="ATPgrasp_YheCD"/>
    <property type="match status" value="1"/>
</dbReference>
<dbReference type="Gene3D" id="3.30.470.20">
    <property type="entry name" value="ATP-grasp fold, B domain"/>
    <property type="match status" value="1"/>
</dbReference>
<proteinExistence type="predicted"/>
<dbReference type="InterPro" id="IPR026838">
    <property type="entry name" value="YheC/D"/>
</dbReference>
<sequence>MLYKIYFHHIADDTIFLPDTTAAFLGIEQNQTITVSFGKRKLPAVVKTVPFNNEYRIGVSENAKKELLIDPDVNYEVMYANNELIIGPVIGLLLAKSEERLAKYLHHYLIYTMLYEQINGILFVFCEQQIDFTEEKITGYVYDPASPTSWRKAVLPFPGAVFRRVELGRKTLKGLQERIGPGFFNAQYFDKWQFWNWLSPFEELREHLAETTNKVNVNNLNIFLEKYNGVYLKSRNGSRGQGIYYIEKQGNQYIILENYKNDIRTLSSEQMAKFLRRHSFFLLQQPIRLHAFEERMVDYRVILQKDRTGQWQCTGMIARFGKSNAITSNFKASGYAMEGRQALMTQFGYDELTAFKKYQEIISICTKMACKADEIAGAYADFGIDVGIDEDYKVWVIEMNKRPDHDFPLMIKDRKMYYSVKSNPVLYAKYIAMGGK</sequence>
<dbReference type="Proteomes" id="UP000637074">
    <property type="component" value="Unassembled WGS sequence"/>
</dbReference>
<evidence type="ECO:0000313" key="2">
    <source>
        <dbReference type="Proteomes" id="UP000637074"/>
    </source>
</evidence>
<comment type="caution">
    <text evidence="1">The sequence shown here is derived from an EMBL/GenBank/DDBJ whole genome shotgun (WGS) entry which is preliminary data.</text>
</comment>
<protein>
    <recommendedName>
        <fullName evidence="3">ATP-grasp domain-containing protein</fullName>
    </recommendedName>
</protein>
<keyword evidence="2" id="KW-1185">Reference proteome</keyword>